<feature type="compositionally biased region" description="Polar residues" evidence="2">
    <location>
        <begin position="151"/>
        <end position="161"/>
    </location>
</feature>
<feature type="compositionally biased region" description="Basic and acidic residues" evidence="2">
    <location>
        <begin position="67"/>
        <end position="79"/>
    </location>
</feature>
<proteinExistence type="predicted"/>
<dbReference type="Proteomes" id="UP001164746">
    <property type="component" value="Chromosome 3"/>
</dbReference>
<feature type="region of interest" description="Disordered" evidence="2">
    <location>
        <begin position="299"/>
        <end position="418"/>
    </location>
</feature>
<keyword evidence="4" id="KW-1185">Reference proteome</keyword>
<keyword evidence="1" id="KW-0175">Coiled coil</keyword>
<feature type="non-terminal residue" evidence="3">
    <location>
        <position position="1"/>
    </location>
</feature>
<accession>A0ABY7DW42</accession>
<sequence>MGAASSNNIKSIKLDQKNSFDKNTLASNKANQGILADKLCESESQRLDLEDRVQALEEQLEKQQAQDIEHQERPCDETLHAKDQYIVKLEQENKELKAEAQKMRGRHRRKVKQMSSQMAEYKQEANFQMMELQEEIEQLKKDNKQKLPQLKDSQSGNVNTTKVDEGVSLPGGEKMALILELSQQVAEQQDRIASLEGKLEDRDRVVEELRTKMKNNSQYLKAVNSARDGATESAIGDLRKTTSLKYKVKPAGKGQSSTNTNKRFSDADRIDALFSHGEDDDSDTGSMAKLSSLLRGVKAPANKTKVNQESDDDEIGNRQNQIQESDPNNGGRDSGLGSAGKRDEATNNVSRPSLADWKDHVHSFESGSGLSDSDFDNHPHIGSKVSSAPPKLQNRDNKKLKKKSNSLKKHVSGYGEVIDKPPRPSLAFMSSLHEEDSESLLHGIKPLSHISPVQVSLDVSQGVHEDYNKLSDSLQPSCAQVQDTVVGVEIEGVAVGIVPKPLIGRDLISQQQGDRGMLAVSGHQFGDKTSKLVHDKLAGIKPVQVHSGLAISRATSSASFRGAAMLYEAGSSGWVVGRSSSTVDGRKDSAGEEGLSRDSRRALAVSMFRASFK</sequence>
<dbReference type="InterPro" id="IPR038817">
    <property type="entry name" value="CCDC192"/>
</dbReference>
<feature type="region of interest" description="Disordered" evidence="2">
    <location>
        <begin position="147"/>
        <end position="167"/>
    </location>
</feature>
<protein>
    <submittedName>
        <fullName evidence="3">Uncharacterized protein</fullName>
    </submittedName>
</protein>
<feature type="compositionally biased region" description="Polar residues" evidence="2">
    <location>
        <begin position="1"/>
        <end position="10"/>
    </location>
</feature>
<dbReference type="EMBL" id="CP111014">
    <property type="protein sequence ID" value="WAR00865.1"/>
    <property type="molecule type" value="Genomic_DNA"/>
</dbReference>
<dbReference type="PANTHER" id="PTHR38580:SF1">
    <property type="entry name" value="COILED-COIL DOMAIN-CONTAINING PROTEIN 192"/>
    <property type="match status" value="1"/>
</dbReference>
<name>A0ABY7DW42_MYAAR</name>
<evidence type="ECO:0000256" key="2">
    <source>
        <dbReference type="SAM" id="MobiDB-lite"/>
    </source>
</evidence>
<dbReference type="Gene3D" id="1.20.5.730">
    <property type="entry name" value="Single helix bin"/>
    <property type="match status" value="1"/>
</dbReference>
<feature type="compositionally biased region" description="Basic residues" evidence="2">
    <location>
        <begin position="398"/>
        <end position="411"/>
    </location>
</feature>
<evidence type="ECO:0000313" key="4">
    <source>
        <dbReference type="Proteomes" id="UP001164746"/>
    </source>
</evidence>
<feature type="region of interest" description="Disordered" evidence="2">
    <location>
        <begin position="60"/>
        <end position="79"/>
    </location>
</feature>
<evidence type="ECO:0000256" key="1">
    <source>
        <dbReference type="SAM" id="Coils"/>
    </source>
</evidence>
<feature type="coiled-coil region" evidence="1">
    <location>
        <begin position="178"/>
        <end position="212"/>
    </location>
</feature>
<feature type="compositionally biased region" description="Polar residues" evidence="2">
    <location>
        <begin position="317"/>
        <end position="328"/>
    </location>
</feature>
<reference evidence="3" key="1">
    <citation type="submission" date="2022-11" db="EMBL/GenBank/DDBJ databases">
        <title>Centuries of genome instability and evolution in soft-shell clam transmissible cancer (bioRxiv).</title>
        <authorList>
            <person name="Hart S.F.M."/>
            <person name="Yonemitsu M.A."/>
            <person name="Giersch R.M."/>
            <person name="Beal B.F."/>
            <person name="Arriagada G."/>
            <person name="Davis B.W."/>
            <person name="Ostrander E.A."/>
            <person name="Goff S.P."/>
            <person name="Metzger M.J."/>
        </authorList>
    </citation>
    <scope>NUCLEOTIDE SEQUENCE</scope>
    <source>
        <strain evidence="3">MELC-2E11</strain>
        <tissue evidence="3">Siphon/mantle</tissue>
    </source>
</reference>
<dbReference type="PANTHER" id="PTHR38580">
    <property type="entry name" value="COILED-COIL DOMAIN-CONTAINING PROTEIN 192"/>
    <property type="match status" value="1"/>
</dbReference>
<feature type="region of interest" description="Disordered" evidence="2">
    <location>
        <begin position="1"/>
        <end position="21"/>
    </location>
</feature>
<evidence type="ECO:0000313" key="3">
    <source>
        <dbReference type="EMBL" id="WAR00865.1"/>
    </source>
</evidence>
<gene>
    <name evidence="3" type="ORF">MAR_025237</name>
</gene>
<organism evidence="3 4">
    <name type="scientific">Mya arenaria</name>
    <name type="common">Soft-shell clam</name>
    <dbReference type="NCBI Taxonomy" id="6604"/>
    <lineage>
        <taxon>Eukaryota</taxon>
        <taxon>Metazoa</taxon>
        <taxon>Spiralia</taxon>
        <taxon>Lophotrochozoa</taxon>
        <taxon>Mollusca</taxon>
        <taxon>Bivalvia</taxon>
        <taxon>Autobranchia</taxon>
        <taxon>Heteroconchia</taxon>
        <taxon>Euheterodonta</taxon>
        <taxon>Imparidentia</taxon>
        <taxon>Neoheterodontei</taxon>
        <taxon>Myida</taxon>
        <taxon>Myoidea</taxon>
        <taxon>Myidae</taxon>
        <taxon>Mya</taxon>
    </lineage>
</organism>